<feature type="domain" description="Nucleoside phosphorylase" evidence="7">
    <location>
        <begin position="31"/>
        <end position="242"/>
    </location>
</feature>
<keyword evidence="9" id="KW-1185">Reference proteome</keyword>
<evidence type="ECO:0000256" key="4">
    <source>
        <dbReference type="ARBA" id="ARBA00022676"/>
    </source>
</evidence>
<evidence type="ECO:0000256" key="6">
    <source>
        <dbReference type="ARBA" id="ARBA00031036"/>
    </source>
</evidence>
<dbReference type="CDD" id="cd09009">
    <property type="entry name" value="PNP-EcPNPII_like"/>
    <property type="match status" value="1"/>
</dbReference>
<dbReference type="PANTHER" id="PTHR11904:SF9">
    <property type="entry name" value="PURINE NUCLEOSIDE PHOSPHORYLASE-RELATED"/>
    <property type="match status" value="1"/>
</dbReference>
<dbReference type="SUPFAM" id="SSF53167">
    <property type="entry name" value="Purine and uridine phosphorylases"/>
    <property type="match status" value="1"/>
</dbReference>
<keyword evidence="4 8" id="KW-0328">Glycosyltransferase</keyword>
<dbReference type="PIRSF" id="PIRSF000477">
    <property type="entry name" value="PurNPase"/>
    <property type="match status" value="1"/>
</dbReference>
<protein>
    <recommendedName>
        <fullName evidence="3">purine-nucleoside phosphorylase</fullName>
        <ecNumber evidence="3">2.4.2.1</ecNumber>
    </recommendedName>
    <alternativeName>
        <fullName evidence="6">Inosine-guanosine phosphorylase</fullName>
    </alternativeName>
</protein>
<keyword evidence="5 8" id="KW-0808">Transferase</keyword>
<evidence type="ECO:0000313" key="8">
    <source>
        <dbReference type="EMBL" id="KAJ1962736.1"/>
    </source>
</evidence>
<dbReference type="NCBIfam" id="NF006054">
    <property type="entry name" value="PRK08202.1"/>
    <property type="match status" value="1"/>
</dbReference>
<evidence type="ECO:0000259" key="7">
    <source>
        <dbReference type="Pfam" id="PF01048"/>
    </source>
</evidence>
<evidence type="ECO:0000256" key="3">
    <source>
        <dbReference type="ARBA" id="ARBA00011886"/>
    </source>
</evidence>
<evidence type="ECO:0000256" key="5">
    <source>
        <dbReference type="ARBA" id="ARBA00022679"/>
    </source>
</evidence>
<gene>
    <name evidence="8" type="primary">PNP1</name>
    <name evidence="8" type="ORF">IWQ62_003436</name>
</gene>
<dbReference type="EC" id="2.4.2.1" evidence="3"/>
<evidence type="ECO:0000256" key="1">
    <source>
        <dbReference type="ARBA" id="ARBA00005058"/>
    </source>
</evidence>
<proteinExistence type="inferred from homology"/>
<dbReference type="Proteomes" id="UP001150925">
    <property type="component" value="Unassembled WGS sequence"/>
</dbReference>
<sequence length="243" mass="26107">MAAIKEHIPFVTYQGIANFLKDQVPSHLHPKVGIVCGSGLGGLSATLDTGAVTINYADIPNFPQSTVAGHAGKLVFGMLRGKPTVCMVGRFHYYEGYSPETTTLPLRVMQLLGVETVIVTNAVGSLNDDFNVGDVVLIKDHVSIPGIAGLNPLVGPNLSEFGPRFPPISDVYDFDLRVKMGETYYSQPEFRAKGMTMHEGIYSFVSGPSYESRAEGRFLRSIGADVVGMSTIPEIITAAHCGL</sequence>
<organism evidence="8 9">
    <name type="scientific">Dispira parvispora</name>
    <dbReference type="NCBI Taxonomy" id="1520584"/>
    <lineage>
        <taxon>Eukaryota</taxon>
        <taxon>Fungi</taxon>
        <taxon>Fungi incertae sedis</taxon>
        <taxon>Zoopagomycota</taxon>
        <taxon>Kickxellomycotina</taxon>
        <taxon>Dimargaritomycetes</taxon>
        <taxon>Dimargaritales</taxon>
        <taxon>Dimargaritaceae</taxon>
        <taxon>Dispira</taxon>
    </lineage>
</organism>
<reference evidence="8" key="1">
    <citation type="submission" date="2022-07" db="EMBL/GenBank/DDBJ databases">
        <title>Phylogenomic reconstructions and comparative analyses of Kickxellomycotina fungi.</title>
        <authorList>
            <person name="Reynolds N.K."/>
            <person name="Stajich J.E."/>
            <person name="Barry K."/>
            <person name="Grigoriev I.V."/>
            <person name="Crous P."/>
            <person name="Smith M.E."/>
        </authorList>
    </citation>
    <scope>NUCLEOTIDE SEQUENCE</scope>
    <source>
        <strain evidence="8">RSA 1196</strain>
    </source>
</reference>
<comment type="pathway">
    <text evidence="1">Purine metabolism; purine nucleoside salvage.</text>
</comment>
<comment type="similarity">
    <text evidence="2">Belongs to the PNP/MTAP phosphorylase family.</text>
</comment>
<dbReference type="GO" id="GO:0009116">
    <property type="term" value="P:nucleoside metabolic process"/>
    <property type="evidence" value="ECO:0007669"/>
    <property type="project" value="InterPro"/>
</dbReference>
<accession>A0A9W8E2X3</accession>
<evidence type="ECO:0000313" key="9">
    <source>
        <dbReference type="Proteomes" id="UP001150925"/>
    </source>
</evidence>
<evidence type="ECO:0000256" key="2">
    <source>
        <dbReference type="ARBA" id="ARBA00006751"/>
    </source>
</evidence>
<dbReference type="GO" id="GO:0005737">
    <property type="term" value="C:cytoplasm"/>
    <property type="evidence" value="ECO:0007669"/>
    <property type="project" value="TreeGrafter"/>
</dbReference>
<dbReference type="Gene3D" id="3.40.50.1580">
    <property type="entry name" value="Nucleoside phosphorylase domain"/>
    <property type="match status" value="1"/>
</dbReference>
<dbReference type="InterPro" id="IPR011268">
    <property type="entry name" value="Purine_phosphorylase"/>
</dbReference>
<dbReference type="InterPro" id="IPR000845">
    <property type="entry name" value="Nucleoside_phosphorylase_d"/>
</dbReference>
<dbReference type="NCBIfam" id="TIGR01697">
    <property type="entry name" value="PNPH-PUNA-XAPA"/>
    <property type="match status" value="1"/>
</dbReference>
<dbReference type="Pfam" id="PF01048">
    <property type="entry name" value="PNP_UDP_1"/>
    <property type="match status" value="1"/>
</dbReference>
<dbReference type="PANTHER" id="PTHR11904">
    <property type="entry name" value="METHYLTHIOADENOSINE/PURINE NUCLEOSIDE PHOSPHORYLASE"/>
    <property type="match status" value="1"/>
</dbReference>
<comment type="caution">
    <text evidence="8">The sequence shown here is derived from an EMBL/GenBank/DDBJ whole genome shotgun (WGS) entry which is preliminary data.</text>
</comment>
<dbReference type="OrthoDB" id="10261782at2759"/>
<dbReference type="InterPro" id="IPR035994">
    <property type="entry name" value="Nucleoside_phosphorylase_sf"/>
</dbReference>
<name>A0A9W8E2X3_9FUNG</name>
<feature type="non-terminal residue" evidence="8">
    <location>
        <position position="243"/>
    </location>
</feature>
<dbReference type="GO" id="GO:0004731">
    <property type="term" value="F:purine-nucleoside phosphorylase activity"/>
    <property type="evidence" value="ECO:0007669"/>
    <property type="project" value="UniProtKB-EC"/>
</dbReference>
<dbReference type="EMBL" id="JANBPY010000921">
    <property type="protein sequence ID" value="KAJ1962736.1"/>
    <property type="molecule type" value="Genomic_DNA"/>
</dbReference>
<dbReference type="AlphaFoldDB" id="A0A9W8E2X3"/>